<dbReference type="SUPFAM" id="SSF52540">
    <property type="entry name" value="P-loop containing nucleoside triphosphate hydrolases"/>
    <property type="match status" value="1"/>
</dbReference>
<keyword evidence="4" id="KW-0547">Nucleotide-binding</keyword>
<feature type="transmembrane region" description="Helical" evidence="8">
    <location>
        <begin position="1366"/>
        <end position="1390"/>
    </location>
</feature>
<feature type="domain" description="NB-ARC" evidence="9">
    <location>
        <begin position="221"/>
        <end position="387"/>
    </location>
</feature>
<evidence type="ECO:0000259" key="10">
    <source>
        <dbReference type="Pfam" id="PF18052"/>
    </source>
</evidence>
<dbReference type="InterPro" id="IPR058922">
    <property type="entry name" value="WHD_DRP"/>
</dbReference>
<dbReference type="Gene3D" id="1.20.5.4130">
    <property type="match status" value="1"/>
</dbReference>
<gene>
    <name evidence="13" type="ORF">RJ639_022618</name>
</gene>
<feature type="domain" description="R13L1/DRL21-like LRR repeat region" evidence="12">
    <location>
        <begin position="718"/>
        <end position="844"/>
    </location>
</feature>
<sequence>MSVPPESHSKDQILVELHFRFDTCELNDGPKQIVFYQRKKMNESLVNELLLFQRQTLFARIGSELPFSQGEQYFTRIMHMERDIRSLADMLVKVQELLCDAESKRFTSYRVAKWLKSLDAVAYDAGAIVDALTYNEANLKVELKRARHKIKVRNFIFPSKNPIALDRKMTSMIESVHKALEKLRWNGLYELNLGPATVDGHQPIDITLEDSEQRHDEKSTIVAKLLFVGDGKNLPVVAIVGQGGLGKTTLARRIYYSKAVSRRFDKRMWVCVSNVFCATRILGLMLQSLLGTRLPMLDIEEIAQILRENLDGKKYLLVLDDVRNDVPERWESMRRALLNCGSSTGSTILVTARSHEVAQAMKSSYLHDLRPLAVDESSRVLRRRAFANCGAASFPDFDPICEQLVQKCCGVPLALKTLGTLLYTKKDVREWRSILDSPLWDSCDMLPCLVLTYSHLPSASLRCCFAYCSIFPKGCYIEKDSLVQLWMAAGLLHSPGRSDLDMEDLGDSYFNDLLWYSFLQDAVKDEDGNIIGCKMHDVMHDLALRVSKGRFLSLGSNELKQACGAVHLSLTLSNGEVPKRLGEHLQGLQTLFLYGGVLTRRTIISFKRLRVLCLVNNDMKELPSSIGEAKYLKYLDISRTSIRTLPNSITQLYNLQTLRVMYMDKIPRTFGKLISLRHFCIRLMNYQTRNCKIYGVGQLTCLQTLPIFAVSRERGCQIKELGGLEMLKGELRIHGLEYVRNMMEATQANLSGKSKVHALGFYWGHSRGNESYNDEDVLEGLKPHSNLRRLTIEYFKGESFASWMSSSTDLHNLVKIKLKNCSRCEYLPTLGHLPYLKVVDIEKMDGVKFIGAEFYGQNSDAISSEAAVEMFPALRKLTLSWLGNLEEWYDAEHPSKKRFPHLTELAIKACPKLKTAPSHFQGIKKLNISGIGNSLALRNMNNKLDSLTSLEISSVKSKDFQIVLEELQQSNKCLRSLKIFSCDELSYLPDNLGRLTSLETMVVEGCDKLTTLNSGLEFCTSLKDLSIRDCPALVSVPDLRCLTNLRALKVGGFSKGVYYCPRPFPTSGAAAATVDDGDIHHLLVSTLKYLELNVWPKLKSLPEQLQQLSALKSLHISQCDVLEALPEWLGNLSSLEDLHLLYCGKLKLLPSVEAMQRLTNLRELHITWCPELKKRCTKGSGPDWYKIAHISTINIDYDEMDQYPQSCLQLQAPLVLPTTTSHDDALDPRSSAENARQTRATTKLTSKSQDPRTTAEPQEPCATLEPLILGNLLSIPDGTEPHIATTYCTKFTSKPHEPYAIVWRFGNRRCWAVVTVKRGAGPGLSSRRREALRLGCCDGEERPNGLAIVTPKSGAAAWMTNGGRGWFTGGTGSSCFSCIAFYVVVIGILID</sequence>
<organism evidence="13 14">
    <name type="scientific">Escallonia herrerae</name>
    <dbReference type="NCBI Taxonomy" id="1293975"/>
    <lineage>
        <taxon>Eukaryota</taxon>
        <taxon>Viridiplantae</taxon>
        <taxon>Streptophyta</taxon>
        <taxon>Embryophyta</taxon>
        <taxon>Tracheophyta</taxon>
        <taxon>Spermatophyta</taxon>
        <taxon>Magnoliopsida</taxon>
        <taxon>eudicotyledons</taxon>
        <taxon>Gunneridae</taxon>
        <taxon>Pentapetalae</taxon>
        <taxon>asterids</taxon>
        <taxon>campanulids</taxon>
        <taxon>Escalloniales</taxon>
        <taxon>Escalloniaceae</taxon>
        <taxon>Escallonia</taxon>
    </lineage>
</organism>
<dbReference type="InterPro" id="IPR027417">
    <property type="entry name" value="P-loop_NTPase"/>
</dbReference>
<evidence type="ECO:0000313" key="14">
    <source>
        <dbReference type="Proteomes" id="UP001188597"/>
    </source>
</evidence>
<dbReference type="SUPFAM" id="SSF52058">
    <property type="entry name" value="L domain-like"/>
    <property type="match status" value="1"/>
</dbReference>
<dbReference type="GO" id="GO:0043531">
    <property type="term" value="F:ADP binding"/>
    <property type="evidence" value="ECO:0007669"/>
    <property type="project" value="InterPro"/>
</dbReference>
<dbReference type="Gene3D" id="1.10.10.10">
    <property type="entry name" value="Winged helix-like DNA-binding domain superfamily/Winged helix DNA-binding domain"/>
    <property type="match status" value="1"/>
</dbReference>
<evidence type="ECO:0000256" key="8">
    <source>
        <dbReference type="SAM" id="Phobius"/>
    </source>
</evidence>
<dbReference type="InterPro" id="IPR032675">
    <property type="entry name" value="LRR_dom_sf"/>
</dbReference>
<evidence type="ECO:0000256" key="2">
    <source>
        <dbReference type="ARBA" id="ARBA00022614"/>
    </source>
</evidence>
<dbReference type="Gene3D" id="1.10.8.430">
    <property type="entry name" value="Helical domain of apoptotic protease-activating factors"/>
    <property type="match status" value="1"/>
</dbReference>
<evidence type="ECO:0000313" key="13">
    <source>
        <dbReference type="EMBL" id="KAK2998618.1"/>
    </source>
</evidence>
<evidence type="ECO:0000259" key="12">
    <source>
        <dbReference type="Pfam" id="PF25019"/>
    </source>
</evidence>
<keyword evidence="2" id="KW-0433">Leucine-rich repeat</keyword>
<comment type="similarity">
    <text evidence="1">Belongs to the disease resistance NB-LRR family.</text>
</comment>
<dbReference type="Pfam" id="PF25019">
    <property type="entry name" value="LRR_R13L1-DRL21"/>
    <property type="match status" value="1"/>
</dbReference>
<keyword evidence="8" id="KW-0812">Transmembrane</keyword>
<feature type="domain" description="Disease resistance N-terminal" evidence="10">
    <location>
        <begin position="73"/>
        <end position="146"/>
    </location>
</feature>
<dbReference type="GO" id="GO:0005524">
    <property type="term" value="F:ATP binding"/>
    <property type="evidence" value="ECO:0007669"/>
    <property type="project" value="UniProtKB-KW"/>
</dbReference>
<keyword evidence="8" id="KW-0472">Membrane</keyword>
<dbReference type="GO" id="GO:0051707">
    <property type="term" value="P:response to other organism"/>
    <property type="evidence" value="ECO:0007669"/>
    <property type="project" value="UniProtKB-ARBA"/>
</dbReference>
<name>A0AA89AD10_9ASTE</name>
<evidence type="ECO:0000256" key="3">
    <source>
        <dbReference type="ARBA" id="ARBA00022737"/>
    </source>
</evidence>
<dbReference type="FunFam" id="1.10.10.10:FF:000322">
    <property type="entry name" value="Probable disease resistance protein At1g63360"/>
    <property type="match status" value="1"/>
</dbReference>
<keyword evidence="6" id="KW-0067">ATP-binding</keyword>
<keyword evidence="14" id="KW-1185">Reference proteome</keyword>
<dbReference type="PANTHER" id="PTHR36766:SF70">
    <property type="entry name" value="DISEASE RESISTANCE PROTEIN RGA4"/>
    <property type="match status" value="1"/>
</dbReference>
<feature type="region of interest" description="Disordered" evidence="7">
    <location>
        <begin position="1219"/>
        <end position="1261"/>
    </location>
</feature>
<reference evidence="13" key="1">
    <citation type="submission" date="2022-12" db="EMBL/GenBank/DDBJ databases">
        <title>Draft genome assemblies for two species of Escallonia (Escalloniales).</title>
        <authorList>
            <person name="Chanderbali A."/>
            <person name="Dervinis C."/>
            <person name="Anghel I."/>
            <person name="Soltis D."/>
            <person name="Soltis P."/>
            <person name="Zapata F."/>
        </authorList>
    </citation>
    <scope>NUCLEOTIDE SEQUENCE</scope>
    <source>
        <strain evidence="13">UCBG64.0493</strain>
        <tissue evidence="13">Leaf</tissue>
    </source>
</reference>
<dbReference type="GO" id="GO:0006952">
    <property type="term" value="P:defense response"/>
    <property type="evidence" value="ECO:0007669"/>
    <property type="project" value="UniProtKB-KW"/>
</dbReference>
<dbReference type="Gene3D" id="3.40.50.300">
    <property type="entry name" value="P-loop containing nucleotide triphosphate hydrolases"/>
    <property type="match status" value="1"/>
</dbReference>
<feature type="compositionally biased region" description="Polar residues" evidence="7">
    <location>
        <begin position="1231"/>
        <end position="1256"/>
    </location>
</feature>
<dbReference type="Pfam" id="PF18052">
    <property type="entry name" value="Rx_N"/>
    <property type="match status" value="1"/>
</dbReference>
<dbReference type="InterPro" id="IPR056789">
    <property type="entry name" value="LRR_R13L1-DRL21"/>
</dbReference>
<feature type="domain" description="Disease resistance protein winged helix" evidence="11">
    <location>
        <begin position="470"/>
        <end position="543"/>
    </location>
</feature>
<dbReference type="SUPFAM" id="SSF52047">
    <property type="entry name" value="RNI-like"/>
    <property type="match status" value="1"/>
</dbReference>
<proteinExistence type="inferred from homology"/>
<keyword evidence="8" id="KW-1133">Transmembrane helix</keyword>
<evidence type="ECO:0000256" key="1">
    <source>
        <dbReference type="ARBA" id="ARBA00008894"/>
    </source>
</evidence>
<keyword evidence="3" id="KW-0677">Repeat</keyword>
<dbReference type="PRINTS" id="PR00364">
    <property type="entry name" value="DISEASERSIST"/>
</dbReference>
<dbReference type="Proteomes" id="UP001188597">
    <property type="component" value="Unassembled WGS sequence"/>
</dbReference>
<evidence type="ECO:0000256" key="4">
    <source>
        <dbReference type="ARBA" id="ARBA00022741"/>
    </source>
</evidence>
<dbReference type="InterPro" id="IPR002182">
    <property type="entry name" value="NB-ARC"/>
</dbReference>
<dbReference type="Gene3D" id="3.80.10.10">
    <property type="entry name" value="Ribonuclease Inhibitor"/>
    <property type="match status" value="3"/>
</dbReference>
<accession>A0AA89AD10</accession>
<comment type="caution">
    <text evidence="13">The sequence shown here is derived from an EMBL/GenBank/DDBJ whole genome shotgun (WGS) entry which is preliminary data.</text>
</comment>
<evidence type="ECO:0000259" key="9">
    <source>
        <dbReference type="Pfam" id="PF00931"/>
    </source>
</evidence>
<evidence type="ECO:0000256" key="6">
    <source>
        <dbReference type="ARBA" id="ARBA00022840"/>
    </source>
</evidence>
<keyword evidence="5" id="KW-0611">Plant defense</keyword>
<evidence type="ECO:0000256" key="5">
    <source>
        <dbReference type="ARBA" id="ARBA00022821"/>
    </source>
</evidence>
<dbReference type="EMBL" id="JAVXUP010003566">
    <property type="protein sequence ID" value="KAK2998618.1"/>
    <property type="molecule type" value="Genomic_DNA"/>
</dbReference>
<dbReference type="InterPro" id="IPR036388">
    <property type="entry name" value="WH-like_DNA-bd_sf"/>
</dbReference>
<dbReference type="InterPro" id="IPR042197">
    <property type="entry name" value="Apaf_helical"/>
</dbReference>
<dbReference type="Pfam" id="PF23559">
    <property type="entry name" value="WHD_DRP"/>
    <property type="match status" value="1"/>
</dbReference>
<dbReference type="InterPro" id="IPR041118">
    <property type="entry name" value="Rx_N"/>
</dbReference>
<protein>
    <submittedName>
        <fullName evidence="13">Uncharacterized protein</fullName>
    </submittedName>
</protein>
<dbReference type="Pfam" id="PF00931">
    <property type="entry name" value="NB-ARC"/>
    <property type="match status" value="1"/>
</dbReference>
<evidence type="ECO:0000256" key="7">
    <source>
        <dbReference type="SAM" id="MobiDB-lite"/>
    </source>
</evidence>
<evidence type="ECO:0000259" key="11">
    <source>
        <dbReference type="Pfam" id="PF23559"/>
    </source>
</evidence>
<dbReference type="PANTHER" id="PTHR36766">
    <property type="entry name" value="PLANT BROAD-SPECTRUM MILDEW RESISTANCE PROTEIN RPW8"/>
    <property type="match status" value="1"/>
</dbReference>